<evidence type="ECO:0000313" key="2">
    <source>
        <dbReference type="EMBL" id="ANP42543.1"/>
    </source>
</evidence>
<geneLocation type="plasmid" evidence="2 3">
    <name>unnamed1</name>
</geneLocation>
<reference evidence="2 3" key="1">
    <citation type="journal article" date="2016" name="ISME J.">
        <title>Global occurrence and heterogeneity of the Roseobacter-clade species Ruegeria mobilis.</title>
        <authorList>
            <person name="Sonnenschein E."/>
            <person name="Gram L."/>
        </authorList>
    </citation>
    <scope>NUCLEOTIDE SEQUENCE [LARGE SCALE GENOMIC DNA]</scope>
    <source>
        <strain evidence="2 3">F1926</strain>
        <plasmid evidence="2 3">unnamed1</plasmid>
    </source>
</reference>
<dbReference type="SUPFAM" id="SSF56436">
    <property type="entry name" value="C-type lectin-like"/>
    <property type="match status" value="1"/>
</dbReference>
<evidence type="ECO:0000313" key="3">
    <source>
        <dbReference type="Proteomes" id="UP000013243"/>
    </source>
</evidence>
<dbReference type="EMBL" id="CP015231">
    <property type="protein sequence ID" value="ANP42543.1"/>
    <property type="molecule type" value="Genomic_DNA"/>
</dbReference>
<dbReference type="GeneID" id="28251644"/>
<gene>
    <name evidence="2" type="ORF">K529_017380</name>
</gene>
<dbReference type="InterPro" id="IPR051043">
    <property type="entry name" value="Sulfatase_Mod_Factor_Kinase"/>
</dbReference>
<organism evidence="2 3">
    <name type="scientific">Tritonibacter mobilis F1926</name>
    <dbReference type="NCBI Taxonomy" id="1265309"/>
    <lineage>
        <taxon>Bacteria</taxon>
        <taxon>Pseudomonadati</taxon>
        <taxon>Pseudomonadota</taxon>
        <taxon>Alphaproteobacteria</taxon>
        <taxon>Rhodobacterales</taxon>
        <taxon>Paracoccaceae</taxon>
        <taxon>Tritonibacter</taxon>
    </lineage>
</organism>
<accession>A0A1B1A7L2</accession>
<sequence length="288" mass="31414">MKPSLKSVVATSLVVLVALGAIVVTRAPSPSLSPEVDLIEVPSGRISYRPFGNFVENGKSRSPHPYEIEVAGFSIMKYQVSRREYAACVAAGACPPVPTMGGDYPQTHVNWKDAHAYATWYSRKTGENWRLPSDMEWQLAAGERYGDAAPDTREMDPGRRMLAQYAAGTLLRGTASPALRPAGGFGLNSHGIADISGNVWEWTDGCMQSGSLHPDGTVRESEPYCWVRIAGGIHRAAIVDFVRDASVGGCAVGLPPDHLGFRLVREHAEAPEPWWRSLWQRMRPGQDA</sequence>
<dbReference type="PANTHER" id="PTHR23150">
    <property type="entry name" value="SULFATASE MODIFYING FACTOR 1, 2"/>
    <property type="match status" value="1"/>
</dbReference>
<feature type="domain" description="Sulfatase-modifying factor enzyme-like" evidence="1">
    <location>
        <begin position="37"/>
        <end position="265"/>
    </location>
</feature>
<dbReference type="Proteomes" id="UP000013243">
    <property type="component" value="Plasmid unnamed1"/>
</dbReference>
<name>A0A1B1A7L2_9RHOB</name>
<dbReference type="InterPro" id="IPR016187">
    <property type="entry name" value="CTDL_fold"/>
</dbReference>
<protein>
    <submittedName>
        <fullName evidence="2">NirV</fullName>
    </submittedName>
</protein>
<dbReference type="AlphaFoldDB" id="A0A1B1A7L2"/>
<dbReference type="GO" id="GO:0120147">
    <property type="term" value="F:formylglycine-generating oxidase activity"/>
    <property type="evidence" value="ECO:0007669"/>
    <property type="project" value="TreeGrafter"/>
</dbReference>
<evidence type="ECO:0000259" key="1">
    <source>
        <dbReference type="Pfam" id="PF03781"/>
    </source>
</evidence>
<dbReference type="Pfam" id="PF03781">
    <property type="entry name" value="FGE-sulfatase"/>
    <property type="match status" value="1"/>
</dbReference>
<keyword evidence="2" id="KW-0614">Plasmid</keyword>
<dbReference type="OrthoDB" id="9768004at2"/>
<dbReference type="InterPro" id="IPR042095">
    <property type="entry name" value="SUMF_sf"/>
</dbReference>
<dbReference type="InterPro" id="IPR005532">
    <property type="entry name" value="SUMF_dom"/>
</dbReference>
<dbReference type="PANTHER" id="PTHR23150:SF19">
    <property type="entry name" value="FORMYLGLYCINE-GENERATING ENZYME"/>
    <property type="match status" value="1"/>
</dbReference>
<dbReference type="Gene3D" id="3.90.1580.10">
    <property type="entry name" value="paralog of FGE (formylglycine-generating enzyme)"/>
    <property type="match status" value="1"/>
</dbReference>
<dbReference type="RefSeq" id="WP_005620795.1">
    <property type="nucleotide sequence ID" value="NZ_CP015231.1"/>
</dbReference>
<dbReference type="KEGG" id="rmb:K529_017380"/>
<proteinExistence type="predicted"/>